<evidence type="ECO:0000313" key="2">
    <source>
        <dbReference type="Proteomes" id="UP000320216"/>
    </source>
</evidence>
<dbReference type="KEGG" id="huw:FPZ11_05210"/>
<dbReference type="EMBL" id="CP042305">
    <property type="protein sequence ID" value="QDZ14243.1"/>
    <property type="molecule type" value="Genomic_DNA"/>
</dbReference>
<reference evidence="1 2" key="1">
    <citation type="submission" date="2019-07" db="EMBL/GenBank/DDBJ databases">
        <title>Full genome sequence of Humibacter sp. WJ7-1.</title>
        <authorList>
            <person name="Im W.-T."/>
        </authorList>
    </citation>
    <scope>NUCLEOTIDE SEQUENCE [LARGE SCALE GENOMIC DNA]</scope>
    <source>
        <strain evidence="1 2">WJ7-1</strain>
    </source>
</reference>
<sequence>MADWYTLETIRAQWREAPSNDDVLQQVLDASKASVLVYDNGWSWRRDPSLSVDGDGNTIDFPGDYPEGKVPSSLVMGQRAQARNLWNANRVNPQNGDVGTDTFTLQPFPLDWVIKQIIRPKSPFGSFG</sequence>
<name>A0A5B8M1M6_9MICO</name>
<proteinExistence type="predicted"/>
<dbReference type="AlphaFoldDB" id="A0A5B8M1M6"/>
<organism evidence="1 2">
    <name type="scientific">Humibacter ginsenosidimutans</name>
    <dbReference type="NCBI Taxonomy" id="2599293"/>
    <lineage>
        <taxon>Bacteria</taxon>
        <taxon>Bacillati</taxon>
        <taxon>Actinomycetota</taxon>
        <taxon>Actinomycetes</taxon>
        <taxon>Micrococcales</taxon>
        <taxon>Microbacteriaceae</taxon>
        <taxon>Humibacter</taxon>
    </lineage>
</organism>
<gene>
    <name evidence="1" type="ORF">FPZ11_05210</name>
</gene>
<accession>A0A5B8M1M6</accession>
<keyword evidence="2" id="KW-1185">Reference proteome</keyword>
<protein>
    <submittedName>
        <fullName evidence="1">Uncharacterized protein</fullName>
    </submittedName>
</protein>
<dbReference type="RefSeq" id="WP_146318949.1">
    <property type="nucleotide sequence ID" value="NZ_CP042305.1"/>
</dbReference>
<evidence type="ECO:0000313" key="1">
    <source>
        <dbReference type="EMBL" id="QDZ14243.1"/>
    </source>
</evidence>
<dbReference type="OrthoDB" id="5147644at2"/>
<dbReference type="Proteomes" id="UP000320216">
    <property type="component" value="Chromosome"/>
</dbReference>